<evidence type="ECO:0000256" key="1">
    <source>
        <dbReference type="ARBA" id="ARBA00022756"/>
    </source>
</evidence>
<sequence length="248" mass="25458">MIDASKGIFVTGTDTEIGKTRVSAAIVALLGKCGLRAAGLKPIAAGTELIDGECINEDVYALRAAASMPINAAEICPYQFAAACAPHVAAALEGRRIERAGVLAAVAAVAQRADRVVVEGVGGFRVPLGDAAGPDGAWDSADLAVELGLPVLLVVGLRLGCINHALLSAEAIRARGLHLCGWVANTVDPDMPWVAENLDALAHGLGSAPCLGLIPRLPAPTPEAIAPYLNVPALHTLFKTQDLTTETP</sequence>
<keyword evidence="2" id="KW-0479">Metal-binding</keyword>
<dbReference type="InterPro" id="IPR027417">
    <property type="entry name" value="P-loop_NTPase"/>
</dbReference>
<dbReference type="EC" id="6.3.3.3" evidence="2"/>
<comment type="function">
    <text evidence="2">Catalyzes a mechanistically unusual reaction, the ATP-dependent insertion of CO2 between the N7 and N8 nitrogen atoms of 7,8-diaminopelargonic acid (DAPA, also called 7,8-diammoniononanoate) to form a ureido ring.</text>
</comment>
<reference evidence="4" key="1">
    <citation type="journal article" date="2019" name="Int. J. Syst. Evol. Microbiol.">
        <title>The Global Catalogue of Microorganisms (GCM) 10K type strain sequencing project: providing services to taxonomists for standard genome sequencing and annotation.</title>
        <authorList>
            <consortium name="The Broad Institute Genomics Platform"/>
            <consortium name="The Broad Institute Genome Sequencing Center for Infectious Disease"/>
            <person name="Wu L."/>
            <person name="Ma J."/>
        </authorList>
    </citation>
    <scope>NUCLEOTIDE SEQUENCE [LARGE SCALE GENOMIC DNA]</scope>
    <source>
        <strain evidence="4">CCUG 48884</strain>
    </source>
</reference>
<feature type="binding site" evidence="2">
    <location>
        <begin position="185"/>
        <end position="186"/>
    </location>
    <ligand>
        <name>ATP</name>
        <dbReference type="ChEBI" id="CHEBI:30616"/>
    </ligand>
</feature>
<keyword evidence="2" id="KW-0963">Cytoplasm</keyword>
<keyword evidence="2" id="KW-0547">Nucleotide-binding</keyword>
<comment type="subunit">
    <text evidence="2">Homodimer.</text>
</comment>
<proteinExistence type="inferred from homology"/>
<feature type="binding site" evidence="2">
    <location>
        <position position="119"/>
    </location>
    <ligand>
        <name>Mg(2+)</name>
        <dbReference type="ChEBI" id="CHEBI:18420"/>
    </ligand>
</feature>
<evidence type="ECO:0000313" key="3">
    <source>
        <dbReference type="EMBL" id="MFD1264301.1"/>
    </source>
</evidence>
<feature type="binding site" evidence="2">
    <location>
        <position position="58"/>
    </location>
    <ligand>
        <name>ATP</name>
        <dbReference type="ChEBI" id="CHEBI:30616"/>
    </ligand>
</feature>
<keyword evidence="2 3" id="KW-0436">Ligase</keyword>
<dbReference type="PANTHER" id="PTHR43210">
    <property type="entry name" value="DETHIOBIOTIN SYNTHETASE"/>
    <property type="match status" value="1"/>
</dbReference>
<keyword evidence="4" id="KW-1185">Reference proteome</keyword>
<comment type="caution">
    <text evidence="3">The sequence shown here is derived from an EMBL/GenBank/DDBJ whole genome shotgun (WGS) entry which is preliminary data.</text>
</comment>
<organism evidence="3 4">
    <name type="scientific">Thauera mechernichensis</name>
    <dbReference type="NCBI Taxonomy" id="82788"/>
    <lineage>
        <taxon>Bacteria</taxon>
        <taxon>Pseudomonadati</taxon>
        <taxon>Pseudomonadota</taxon>
        <taxon>Betaproteobacteria</taxon>
        <taxon>Rhodocyclales</taxon>
        <taxon>Zoogloeaceae</taxon>
        <taxon>Thauera</taxon>
    </lineage>
</organism>
<dbReference type="EMBL" id="JBHTMC010000024">
    <property type="protein sequence ID" value="MFD1264301.1"/>
    <property type="molecule type" value="Genomic_DNA"/>
</dbReference>
<evidence type="ECO:0000256" key="2">
    <source>
        <dbReference type="HAMAP-Rule" id="MF_00336"/>
    </source>
</evidence>
<feature type="binding site" evidence="2">
    <location>
        <begin position="215"/>
        <end position="217"/>
    </location>
    <ligand>
        <name>ATP</name>
        <dbReference type="ChEBI" id="CHEBI:30616"/>
    </ligand>
</feature>
<gene>
    <name evidence="2 3" type="primary">bioD</name>
    <name evidence="3" type="ORF">ACFQ4M_11965</name>
</gene>
<dbReference type="NCBIfam" id="TIGR00347">
    <property type="entry name" value="bioD"/>
    <property type="match status" value="1"/>
</dbReference>
<comment type="subcellular location">
    <subcellularLocation>
        <location evidence="2">Cytoplasm</location>
    </subcellularLocation>
</comment>
<dbReference type="CDD" id="cd03109">
    <property type="entry name" value="DTBS"/>
    <property type="match status" value="1"/>
</dbReference>
<dbReference type="Proteomes" id="UP001597158">
    <property type="component" value="Unassembled WGS sequence"/>
</dbReference>
<keyword evidence="1 2" id="KW-0093">Biotin biosynthesis</keyword>
<comment type="caution">
    <text evidence="2">Lacks conserved residue(s) required for the propagation of feature annotation.</text>
</comment>
<dbReference type="Gene3D" id="3.40.50.300">
    <property type="entry name" value="P-loop containing nucleotide triphosphate hydrolases"/>
    <property type="match status" value="1"/>
</dbReference>
<dbReference type="PANTHER" id="PTHR43210:SF5">
    <property type="entry name" value="DETHIOBIOTIN SYNTHETASE"/>
    <property type="match status" value="1"/>
</dbReference>
<feature type="binding site" evidence="2">
    <location>
        <position position="20"/>
    </location>
    <ligand>
        <name>Mg(2+)</name>
        <dbReference type="ChEBI" id="CHEBI:18420"/>
    </ligand>
</feature>
<keyword evidence="2" id="KW-0067">ATP-binding</keyword>
<comment type="similarity">
    <text evidence="2">Belongs to the dethiobiotin synthetase family.</text>
</comment>
<name>A0ABW3WEQ1_9RHOO</name>
<dbReference type="SUPFAM" id="SSF52540">
    <property type="entry name" value="P-loop containing nucleoside triphosphate hydrolases"/>
    <property type="match status" value="1"/>
</dbReference>
<dbReference type="GO" id="GO:0004141">
    <property type="term" value="F:dethiobiotin synthase activity"/>
    <property type="evidence" value="ECO:0007669"/>
    <property type="project" value="UniProtKB-EC"/>
</dbReference>
<dbReference type="RefSeq" id="WP_277830908.1">
    <property type="nucleotide sequence ID" value="NZ_JARQZE010000002.1"/>
</dbReference>
<feature type="binding site" evidence="2">
    <location>
        <position position="58"/>
    </location>
    <ligand>
        <name>Mg(2+)</name>
        <dbReference type="ChEBI" id="CHEBI:18420"/>
    </ligand>
</feature>
<comment type="pathway">
    <text evidence="2">Cofactor biosynthesis; biotin biosynthesis; biotin from 7,8-diaminononanoate: step 1/2.</text>
</comment>
<dbReference type="PIRSF" id="PIRSF006755">
    <property type="entry name" value="DTB_synth"/>
    <property type="match status" value="1"/>
</dbReference>
<dbReference type="HAMAP" id="MF_00336">
    <property type="entry name" value="BioD"/>
    <property type="match status" value="1"/>
</dbReference>
<evidence type="ECO:0000313" key="4">
    <source>
        <dbReference type="Proteomes" id="UP001597158"/>
    </source>
</evidence>
<feature type="active site" evidence="2">
    <location>
        <position position="41"/>
    </location>
</feature>
<comment type="cofactor">
    <cofactor evidence="2">
        <name>Mg(2+)</name>
        <dbReference type="ChEBI" id="CHEBI:18420"/>
    </cofactor>
</comment>
<dbReference type="Pfam" id="PF13500">
    <property type="entry name" value="AAA_26"/>
    <property type="match status" value="1"/>
</dbReference>
<protein>
    <recommendedName>
        <fullName evidence="2">ATP-dependent dethiobiotin synthetase BioD</fullName>
        <ecNumber evidence="2">6.3.3.3</ecNumber>
    </recommendedName>
    <alternativeName>
        <fullName evidence="2">DTB synthetase</fullName>
        <shortName evidence="2">DTBS</shortName>
    </alternativeName>
    <alternativeName>
        <fullName evidence="2">Dethiobiotin synthase</fullName>
    </alternativeName>
</protein>
<comment type="catalytic activity">
    <reaction evidence="2">
        <text>(7R,8S)-7,8-diammoniononanoate + CO2 + ATP = (4R,5S)-dethiobiotin + ADP + phosphate + 3 H(+)</text>
        <dbReference type="Rhea" id="RHEA:15805"/>
        <dbReference type="ChEBI" id="CHEBI:15378"/>
        <dbReference type="ChEBI" id="CHEBI:16526"/>
        <dbReference type="ChEBI" id="CHEBI:30616"/>
        <dbReference type="ChEBI" id="CHEBI:43474"/>
        <dbReference type="ChEBI" id="CHEBI:149469"/>
        <dbReference type="ChEBI" id="CHEBI:149473"/>
        <dbReference type="ChEBI" id="CHEBI:456216"/>
        <dbReference type="EC" id="6.3.3.3"/>
    </reaction>
</comment>
<accession>A0ABW3WEQ1</accession>
<keyword evidence="2" id="KW-0460">Magnesium</keyword>
<dbReference type="InterPro" id="IPR004472">
    <property type="entry name" value="DTB_synth_BioD"/>
</dbReference>
<feature type="binding site" evidence="2">
    <location>
        <begin position="119"/>
        <end position="122"/>
    </location>
    <ligand>
        <name>ATP</name>
        <dbReference type="ChEBI" id="CHEBI:30616"/>
    </ligand>
</feature>